<dbReference type="NCBIfam" id="NF037995">
    <property type="entry name" value="TRAP_S1"/>
    <property type="match status" value="1"/>
</dbReference>
<gene>
    <name evidence="3" type="primary">dctP</name>
    <name evidence="3" type="ORF">JBF11_08460</name>
</gene>
<sequence>MKKLLKQALAACAAVLLSAGISQAADYNLKLQTYYPATTLQIAKGFADNVKAMSNGRVDIQIFSGGELVGSGNILKSVKTGMIDIGHGMGHHFAEMKTGTLESGLPMAWMDATEAQILYKHRGLKEIFEKQYENAGVVYLGPTRASAYQLLTKTPVSSLDELRKLKIRAVGAAAKMLTNLGVSCVNLPVEDIYMALSTGQIDGVLYGNAFEYEETKYYEVARYINTTPLIDPITDTLIINKKLWDSFPDDIKAIFRAAADCAVNDYYFFTANESMRVIGTTFKDKTTSFSAEDQKEILQAAIKVWDEEAKRSPEFAKGVEILKQFAKEKGRL</sequence>
<evidence type="ECO:0000313" key="4">
    <source>
        <dbReference type="Proteomes" id="UP001058120"/>
    </source>
</evidence>
<dbReference type="EMBL" id="CP065938">
    <property type="protein sequence ID" value="UWX05468.1"/>
    <property type="molecule type" value="Genomic_DNA"/>
</dbReference>
<dbReference type="RefSeq" id="WP_334315048.1">
    <property type="nucleotide sequence ID" value="NZ_CP065938.1"/>
</dbReference>
<name>A0ABY5Y2J2_9BACT</name>
<dbReference type="Pfam" id="PF03480">
    <property type="entry name" value="DctP"/>
    <property type="match status" value="1"/>
</dbReference>
<protein>
    <submittedName>
        <fullName evidence="3">TRAP transporter substrate-binding protein DctP</fullName>
    </submittedName>
</protein>
<keyword evidence="1 2" id="KW-0732">Signal</keyword>
<evidence type="ECO:0000256" key="2">
    <source>
        <dbReference type="SAM" id="SignalP"/>
    </source>
</evidence>
<feature type="chain" id="PRO_5045661540" evidence="2">
    <location>
        <begin position="25"/>
        <end position="332"/>
    </location>
</feature>
<dbReference type="Proteomes" id="UP001058120">
    <property type="component" value="Chromosome"/>
</dbReference>
<dbReference type="PANTHER" id="PTHR33376:SF5">
    <property type="entry name" value="EXTRACYTOPLASMIC SOLUTE RECEPTOR PROTEIN"/>
    <property type="match status" value="1"/>
</dbReference>
<evidence type="ECO:0000256" key="1">
    <source>
        <dbReference type="ARBA" id="ARBA00022729"/>
    </source>
</evidence>
<accession>A0ABY5Y2J2</accession>
<proteinExistence type="predicted"/>
<dbReference type="PANTHER" id="PTHR33376">
    <property type="match status" value="1"/>
</dbReference>
<reference evidence="3" key="1">
    <citation type="submission" date="2020-12" db="EMBL/GenBank/DDBJ databases">
        <title>Taurinivorans muris gen. nov., sp. nov., fundamental and realized metabolic niche of a ubiquitous sulfidogenic bacterium in the murine intestine.</title>
        <authorList>
            <person name="Ye H."/>
            <person name="Hanson B.T."/>
            <person name="Loy A."/>
        </authorList>
    </citation>
    <scope>NUCLEOTIDE SEQUENCE</scope>
    <source>
        <strain evidence="3">LT0009</strain>
    </source>
</reference>
<dbReference type="InterPro" id="IPR018389">
    <property type="entry name" value="DctP_fam"/>
</dbReference>
<feature type="signal peptide" evidence="2">
    <location>
        <begin position="1"/>
        <end position="24"/>
    </location>
</feature>
<organism evidence="3 4">
    <name type="scientific">Taurinivorans muris</name>
    <dbReference type="NCBI Taxonomy" id="2787751"/>
    <lineage>
        <taxon>Bacteria</taxon>
        <taxon>Pseudomonadati</taxon>
        <taxon>Thermodesulfobacteriota</taxon>
        <taxon>Desulfovibrionia</taxon>
        <taxon>Desulfovibrionales</taxon>
        <taxon>Desulfovibrionaceae</taxon>
        <taxon>Taurinivorans</taxon>
    </lineage>
</organism>
<evidence type="ECO:0000313" key="3">
    <source>
        <dbReference type="EMBL" id="UWX05468.1"/>
    </source>
</evidence>
<keyword evidence="4" id="KW-1185">Reference proteome</keyword>
<dbReference type="Gene3D" id="3.40.190.170">
    <property type="entry name" value="Bacterial extracellular solute-binding protein, family 7"/>
    <property type="match status" value="1"/>
</dbReference>
<dbReference type="SUPFAM" id="SSF53850">
    <property type="entry name" value="Periplasmic binding protein-like II"/>
    <property type="match status" value="1"/>
</dbReference>
<dbReference type="InterPro" id="IPR038404">
    <property type="entry name" value="TRAP_DctP_sf"/>
</dbReference>